<proteinExistence type="predicted"/>
<feature type="region of interest" description="Disordered" evidence="1">
    <location>
        <begin position="32"/>
        <end position="68"/>
    </location>
</feature>
<sequence>MTGVSTAESKVVASLVAMVAAAPAREREAILRGLGQPRRKPAKRAPANAPLPASESGVGSVTSTIEWV</sequence>
<comment type="caution">
    <text evidence="2">The sequence shown here is derived from an EMBL/GenBank/DDBJ whole genome shotgun (WGS) entry which is preliminary data.</text>
</comment>
<evidence type="ECO:0000313" key="3">
    <source>
        <dbReference type="Proteomes" id="UP001500466"/>
    </source>
</evidence>
<accession>A0ABP9HGY5</accession>
<feature type="compositionally biased region" description="Polar residues" evidence="1">
    <location>
        <begin position="57"/>
        <end position="68"/>
    </location>
</feature>
<dbReference type="Proteomes" id="UP001500466">
    <property type="component" value="Unassembled WGS sequence"/>
</dbReference>
<protein>
    <submittedName>
        <fullName evidence="2">Uncharacterized protein</fullName>
    </submittedName>
</protein>
<organism evidence="2 3">
    <name type="scientific">Yinghuangia aomiensis</name>
    <dbReference type="NCBI Taxonomy" id="676205"/>
    <lineage>
        <taxon>Bacteria</taxon>
        <taxon>Bacillati</taxon>
        <taxon>Actinomycetota</taxon>
        <taxon>Actinomycetes</taxon>
        <taxon>Kitasatosporales</taxon>
        <taxon>Streptomycetaceae</taxon>
        <taxon>Yinghuangia</taxon>
    </lineage>
</organism>
<reference evidence="3" key="1">
    <citation type="journal article" date="2019" name="Int. J. Syst. Evol. Microbiol.">
        <title>The Global Catalogue of Microorganisms (GCM) 10K type strain sequencing project: providing services to taxonomists for standard genome sequencing and annotation.</title>
        <authorList>
            <consortium name="The Broad Institute Genomics Platform"/>
            <consortium name="The Broad Institute Genome Sequencing Center for Infectious Disease"/>
            <person name="Wu L."/>
            <person name="Ma J."/>
        </authorList>
    </citation>
    <scope>NUCLEOTIDE SEQUENCE [LARGE SCALE GENOMIC DNA]</scope>
    <source>
        <strain evidence="3">JCM 17986</strain>
    </source>
</reference>
<keyword evidence="3" id="KW-1185">Reference proteome</keyword>
<evidence type="ECO:0000313" key="2">
    <source>
        <dbReference type="EMBL" id="GAA4970768.1"/>
    </source>
</evidence>
<dbReference type="EMBL" id="BAABHS010000013">
    <property type="protein sequence ID" value="GAA4970768.1"/>
    <property type="molecule type" value="Genomic_DNA"/>
</dbReference>
<evidence type="ECO:0000256" key="1">
    <source>
        <dbReference type="SAM" id="MobiDB-lite"/>
    </source>
</evidence>
<name>A0ABP9HGY5_9ACTN</name>
<feature type="compositionally biased region" description="Low complexity" evidence="1">
    <location>
        <begin position="44"/>
        <end position="53"/>
    </location>
</feature>
<gene>
    <name evidence="2" type="ORF">GCM10023205_40540</name>
</gene>